<keyword evidence="2" id="KW-0808">Transferase</keyword>
<dbReference type="Pfam" id="PF00078">
    <property type="entry name" value="RVT_1"/>
    <property type="match status" value="1"/>
</dbReference>
<organism evidence="2 3">
    <name type="scientific">Gossypium australe</name>
    <dbReference type="NCBI Taxonomy" id="47621"/>
    <lineage>
        <taxon>Eukaryota</taxon>
        <taxon>Viridiplantae</taxon>
        <taxon>Streptophyta</taxon>
        <taxon>Embryophyta</taxon>
        <taxon>Tracheophyta</taxon>
        <taxon>Spermatophyta</taxon>
        <taxon>Magnoliopsida</taxon>
        <taxon>eudicotyledons</taxon>
        <taxon>Gunneridae</taxon>
        <taxon>Pentapetalae</taxon>
        <taxon>rosids</taxon>
        <taxon>malvids</taxon>
        <taxon>Malvales</taxon>
        <taxon>Malvaceae</taxon>
        <taxon>Malvoideae</taxon>
        <taxon>Gossypium</taxon>
    </lineage>
</organism>
<protein>
    <submittedName>
        <fullName evidence="2">Reverse transcriptase</fullName>
    </submittedName>
</protein>
<dbReference type="EMBL" id="SMMG02000001">
    <property type="protein sequence ID" value="KAA3486092.1"/>
    <property type="molecule type" value="Genomic_DNA"/>
</dbReference>
<dbReference type="GO" id="GO:0003964">
    <property type="term" value="F:RNA-directed DNA polymerase activity"/>
    <property type="evidence" value="ECO:0007669"/>
    <property type="project" value="UniProtKB-KW"/>
</dbReference>
<name>A0A5B6WYV1_9ROSI</name>
<dbReference type="AlphaFoldDB" id="A0A5B6WYV1"/>
<keyword evidence="2" id="KW-0695">RNA-directed DNA polymerase</keyword>
<evidence type="ECO:0000313" key="3">
    <source>
        <dbReference type="Proteomes" id="UP000325315"/>
    </source>
</evidence>
<sequence length="84" mass="9510">MAVKLDMSKAYDRVGWKFIKEIMTLMGSPLIGLKRLWINGFKGENFQPSRGLRQGDPLSPFMFLVCGEGLSCLMRLAMNEGLLR</sequence>
<dbReference type="PROSITE" id="PS50878">
    <property type="entry name" value="RT_POL"/>
    <property type="match status" value="1"/>
</dbReference>
<keyword evidence="3" id="KW-1185">Reference proteome</keyword>
<gene>
    <name evidence="2" type="ORF">EPI10_030050</name>
</gene>
<evidence type="ECO:0000259" key="1">
    <source>
        <dbReference type="PROSITE" id="PS50878"/>
    </source>
</evidence>
<dbReference type="Proteomes" id="UP000325315">
    <property type="component" value="Unassembled WGS sequence"/>
</dbReference>
<evidence type="ECO:0000313" key="2">
    <source>
        <dbReference type="EMBL" id="KAA3486092.1"/>
    </source>
</evidence>
<keyword evidence="2" id="KW-0548">Nucleotidyltransferase</keyword>
<proteinExistence type="predicted"/>
<dbReference type="OrthoDB" id="1932527at2759"/>
<reference evidence="3" key="1">
    <citation type="journal article" date="2019" name="Plant Biotechnol. J.">
        <title>Genome sequencing of the Australian wild diploid species Gossypium australe highlights disease resistance and delayed gland morphogenesis.</title>
        <authorList>
            <person name="Cai Y."/>
            <person name="Cai X."/>
            <person name="Wang Q."/>
            <person name="Wang P."/>
            <person name="Zhang Y."/>
            <person name="Cai C."/>
            <person name="Xu Y."/>
            <person name="Wang K."/>
            <person name="Zhou Z."/>
            <person name="Wang C."/>
            <person name="Geng S."/>
            <person name="Li B."/>
            <person name="Dong Q."/>
            <person name="Hou Y."/>
            <person name="Wang H."/>
            <person name="Ai P."/>
            <person name="Liu Z."/>
            <person name="Yi F."/>
            <person name="Sun M."/>
            <person name="An G."/>
            <person name="Cheng J."/>
            <person name="Zhang Y."/>
            <person name="Shi Q."/>
            <person name="Xie Y."/>
            <person name="Shi X."/>
            <person name="Chang Y."/>
            <person name="Huang F."/>
            <person name="Chen Y."/>
            <person name="Hong S."/>
            <person name="Mi L."/>
            <person name="Sun Q."/>
            <person name="Zhang L."/>
            <person name="Zhou B."/>
            <person name="Peng R."/>
            <person name="Zhang X."/>
            <person name="Liu F."/>
        </authorList>
    </citation>
    <scope>NUCLEOTIDE SEQUENCE [LARGE SCALE GENOMIC DNA]</scope>
    <source>
        <strain evidence="3">cv. PA1801</strain>
    </source>
</reference>
<dbReference type="InterPro" id="IPR000477">
    <property type="entry name" value="RT_dom"/>
</dbReference>
<accession>A0A5B6WYV1</accession>
<comment type="caution">
    <text evidence="2">The sequence shown here is derived from an EMBL/GenBank/DDBJ whole genome shotgun (WGS) entry which is preliminary data.</text>
</comment>
<feature type="domain" description="Reverse transcriptase" evidence="1">
    <location>
        <begin position="1"/>
        <end position="84"/>
    </location>
</feature>